<comment type="caution">
    <text evidence="4">The sequence shown here is derived from an EMBL/GenBank/DDBJ whole genome shotgun (WGS) entry which is preliminary data.</text>
</comment>
<sequence>MTNPTASDPIGPGHIMVPNNSPETSEDRATIQHDEHIARLTQEIEDLRSELTRVRDLTNLSITLQSPLHEPRINHPLTYATPPNPPLVNPQNQPPTHTPHVSLPTNTYPLPTTNHVNPLNTPPPIQNTPIFQTYTTQHIQGAYISTPYVKHVPPVYAVETQAFTNPIPVKFQPDVDQYEEMEKDVKAKADDVLAREIRDLKEAMRNLQTTRGNKSLEYEDLCVQPDIDLPVGYKLPKFDTFNGIGDPHTHLRAYCDKLVGVGRDERVRMKLFIRSLSGEALAWYTQQDLHKWRGWSDMAQDFMDRFKFNTDIIPDRFYLTKLKKKSTETFREYALRWRSEAARVQPPMSESEMTATFIESQDNSFYYEKMITMMGQKFTEIIRMGEILEEGIKSGRIQDFTALHAASKAIQYGSINGNKKKKEDVSAVMIDQGRMPGQVPPYLTQPHQPIYPYQFSEASPSLYHSPLTPYHVYNTQANYYQPRAPTYNKPHLYQPLQASPFQNRPYTAPRARPNHEIKTTRNYTKIAEPLAQLFERENS</sequence>
<reference evidence="4 5" key="1">
    <citation type="submission" date="2020-09" db="EMBL/GenBank/DDBJ databases">
        <title>De no assembly of potato wild relative species, Solanum commersonii.</title>
        <authorList>
            <person name="Cho K."/>
        </authorList>
    </citation>
    <scope>NUCLEOTIDE SEQUENCE [LARGE SCALE GENOMIC DNA]</scope>
    <source>
        <strain evidence="4">LZ3.2</strain>
        <tissue evidence="4">Leaf</tissue>
    </source>
</reference>
<evidence type="ECO:0000259" key="3">
    <source>
        <dbReference type="Pfam" id="PF03732"/>
    </source>
</evidence>
<proteinExistence type="predicted"/>
<evidence type="ECO:0000256" key="1">
    <source>
        <dbReference type="SAM" id="Coils"/>
    </source>
</evidence>
<organism evidence="4 5">
    <name type="scientific">Solanum commersonii</name>
    <name type="common">Commerson's wild potato</name>
    <name type="synonym">Commerson's nightshade</name>
    <dbReference type="NCBI Taxonomy" id="4109"/>
    <lineage>
        <taxon>Eukaryota</taxon>
        <taxon>Viridiplantae</taxon>
        <taxon>Streptophyta</taxon>
        <taxon>Embryophyta</taxon>
        <taxon>Tracheophyta</taxon>
        <taxon>Spermatophyta</taxon>
        <taxon>Magnoliopsida</taxon>
        <taxon>eudicotyledons</taxon>
        <taxon>Gunneridae</taxon>
        <taxon>Pentapetalae</taxon>
        <taxon>asterids</taxon>
        <taxon>lamiids</taxon>
        <taxon>Solanales</taxon>
        <taxon>Solanaceae</taxon>
        <taxon>Solanoideae</taxon>
        <taxon>Solaneae</taxon>
        <taxon>Solanum</taxon>
    </lineage>
</organism>
<gene>
    <name evidence="4" type="ORF">H5410_049987</name>
</gene>
<evidence type="ECO:0000313" key="5">
    <source>
        <dbReference type="Proteomes" id="UP000824120"/>
    </source>
</evidence>
<protein>
    <recommendedName>
        <fullName evidence="3">Retrotransposon gag domain-containing protein</fullName>
    </recommendedName>
</protein>
<dbReference type="Pfam" id="PF03732">
    <property type="entry name" value="Retrotrans_gag"/>
    <property type="match status" value="1"/>
</dbReference>
<evidence type="ECO:0000256" key="2">
    <source>
        <dbReference type="SAM" id="MobiDB-lite"/>
    </source>
</evidence>
<keyword evidence="5" id="KW-1185">Reference proteome</keyword>
<dbReference type="AlphaFoldDB" id="A0A9J5WWK7"/>
<name>A0A9J5WWK7_SOLCO</name>
<accession>A0A9J5WWK7</accession>
<dbReference type="Proteomes" id="UP000824120">
    <property type="component" value="Chromosome 10"/>
</dbReference>
<feature type="domain" description="Retrotransposon gag" evidence="3">
    <location>
        <begin position="270"/>
        <end position="358"/>
    </location>
</feature>
<dbReference type="InterPro" id="IPR005162">
    <property type="entry name" value="Retrotrans_gag_dom"/>
</dbReference>
<feature type="region of interest" description="Disordered" evidence="2">
    <location>
        <begin position="1"/>
        <end position="26"/>
    </location>
</feature>
<evidence type="ECO:0000313" key="4">
    <source>
        <dbReference type="EMBL" id="KAG5579360.1"/>
    </source>
</evidence>
<feature type="coiled-coil region" evidence="1">
    <location>
        <begin position="30"/>
        <end position="57"/>
    </location>
</feature>
<dbReference type="PANTHER" id="PTHR33223">
    <property type="entry name" value="CCHC-TYPE DOMAIN-CONTAINING PROTEIN"/>
    <property type="match status" value="1"/>
</dbReference>
<keyword evidence="1" id="KW-0175">Coiled coil</keyword>
<dbReference type="PANTHER" id="PTHR33223:SF8">
    <property type="entry name" value="OS04G0172440 PROTEIN"/>
    <property type="match status" value="1"/>
</dbReference>
<dbReference type="OrthoDB" id="1247406at2759"/>
<dbReference type="EMBL" id="JACXVP010000010">
    <property type="protein sequence ID" value="KAG5579360.1"/>
    <property type="molecule type" value="Genomic_DNA"/>
</dbReference>